<dbReference type="OrthoDB" id="277011at2759"/>
<keyword evidence="2" id="KW-0904">Protein phosphatase</keyword>
<organism evidence="7 8">
    <name type="scientific">Acanthaster planci</name>
    <name type="common">Crown-of-thorns starfish</name>
    <dbReference type="NCBI Taxonomy" id="133434"/>
    <lineage>
        <taxon>Eukaryota</taxon>
        <taxon>Metazoa</taxon>
        <taxon>Echinodermata</taxon>
        <taxon>Eleutherozoa</taxon>
        <taxon>Asterozoa</taxon>
        <taxon>Asteroidea</taxon>
        <taxon>Valvatacea</taxon>
        <taxon>Valvatida</taxon>
        <taxon>Acanthasteridae</taxon>
        <taxon>Acanthaster</taxon>
    </lineage>
</organism>
<dbReference type="GO" id="GO:0004721">
    <property type="term" value="F:phosphoprotein phosphatase activity"/>
    <property type="evidence" value="ECO:0007669"/>
    <property type="project" value="UniProtKB-KW"/>
</dbReference>
<reference evidence="8" key="1">
    <citation type="submission" date="2025-08" db="UniProtKB">
        <authorList>
            <consortium name="RefSeq"/>
        </authorList>
    </citation>
    <scope>IDENTIFICATION</scope>
</reference>
<dbReference type="InterPro" id="IPR004274">
    <property type="entry name" value="FCP1_dom"/>
</dbReference>
<proteinExistence type="inferred from homology"/>
<evidence type="ECO:0000259" key="6">
    <source>
        <dbReference type="PROSITE" id="PS50969"/>
    </source>
</evidence>
<comment type="similarity">
    <text evidence="4">Belongs to the CTDSPL2 family.</text>
</comment>
<feature type="compositionally biased region" description="Polar residues" evidence="5">
    <location>
        <begin position="14"/>
        <end position="23"/>
    </location>
</feature>
<accession>A0A8B7ZZ96</accession>
<name>A0A8B7ZZ96_ACAPL</name>
<feature type="region of interest" description="Disordered" evidence="5">
    <location>
        <begin position="87"/>
        <end position="108"/>
    </location>
</feature>
<evidence type="ECO:0000256" key="3">
    <source>
        <dbReference type="ARBA" id="ARBA00037324"/>
    </source>
</evidence>
<dbReference type="AlphaFoldDB" id="A0A8B7ZZ96"/>
<dbReference type="NCBIfam" id="TIGR02251">
    <property type="entry name" value="HIF-SF_euk"/>
    <property type="match status" value="1"/>
</dbReference>
<dbReference type="InterPro" id="IPR050365">
    <property type="entry name" value="TIM50"/>
</dbReference>
<feature type="compositionally biased region" description="Acidic residues" evidence="5">
    <location>
        <begin position="216"/>
        <end position="235"/>
    </location>
</feature>
<feature type="compositionally biased region" description="Basic residues" evidence="5">
    <location>
        <begin position="1"/>
        <end position="13"/>
    </location>
</feature>
<keyword evidence="1" id="KW-0378">Hydrolase</keyword>
<comment type="function">
    <text evidence="3">Probable phosphatase.</text>
</comment>
<feature type="domain" description="FCP1 homology" evidence="6">
    <location>
        <begin position="305"/>
        <end position="464"/>
    </location>
</feature>
<dbReference type="InterPro" id="IPR036412">
    <property type="entry name" value="HAD-like_sf"/>
</dbReference>
<dbReference type="PROSITE" id="PS50969">
    <property type="entry name" value="FCP1"/>
    <property type="match status" value="1"/>
</dbReference>
<dbReference type="InterPro" id="IPR011948">
    <property type="entry name" value="Dullard_phosphatase"/>
</dbReference>
<dbReference type="InterPro" id="IPR023214">
    <property type="entry name" value="HAD_sf"/>
</dbReference>
<gene>
    <name evidence="8" type="primary">LOC110990191</name>
</gene>
<feature type="region of interest" description="Disordered" evidence="5">
    <location>
        <begin position="206"/>
        <end position="247"/>
    </location>
</feature>
<dbReference type="GO" id="GO:0005634">
    <property type="term" value="C:nucleus"/>
    <property type="evidence" value="ECO:0007669"/>
    <property type="project" value="UniProtKB-ARBA"/>
</dbReference>
<dbReference type="SUPFAM" id="SSF56784">
    <property type="entry name" value="HAD-like"/>
    <property type="match status" value="1"/>
</dbReference>
<dbReference type="Proteomes" id="UP000694845">
    <property type="component" value="Unplaced"/>
</dbReference>
<evidence type="ECO:0000256" key="4">
    <source>
        <dbReference type="ARBA" id="ARBA00038355"/>
    </source>
</evidence>
<evidence type="ECO:0000313" key="8">
    <source>
        <dbReference type="RefSeq" id="XP_022110749.1"/>
    </source>
</evidence>
<feature type="region of interest" description="Disordered" evidence="5">
    <location>
        <begin position="1"/>
        <end position="31"/>
    </location>
</feature>
<dbReference type="GeneID" id="110990191"/>
<dbReference type="CTD" id="51496"/>
<dbReference type="KEGG" id="aplc:110990191"/>
<evidence type="ECO:0000313" key="7">
    <source>
        <dbReference type="Proteomes" id="UP000694845"/>
    </source>
</evidence>
<dbReference type="PANTHER" id="PTHR12210">
    <property type="entry name" value="DULLARD PROTEIN PHOSPHATASE"/>
    <property type="match status" value="1"/>
</dbReference>
<dbReference type="Gene3D" id="3.40.50.1000">
    <property type="entry name" value="HAD superfamily/HAD-like"/>
    <property type="match status" value="1"/>
</dbReference>
<protein>
    <submittedName>
        <fullName evidence="8">CTD small phosphatase-like protein 2 isoform X1</fullName>
    </submittedName>
</protein>
<dbReference type="CDD" id="cd07521">
    <property type="entry name" value="HAD_FCP1-like"/>
    <property type="match status" value="1"/>
</dbReference>
<evidence type="ECO:0000256" key="1">
    <source>
        <dbReference type="ARBA" id="ARBA00022801"/>
    </source>
</evidence>
<evidence type="ECO:0000256" key="5">
    <source>
        <dbReference type="SAM" id="MobiDB-lite"/>
    </source>
</evidence>
<dbReference type="FunFam" id="3.40.50.1000:FF:000015">
    <property type="entry name" value="CTD small phosphatase-like protein 2"/>
    <property type="match status" value="1"/>
</dbReference>
<evidence type="ECO:0000256" key="2">
    <source>
        <dbReference type="ARBA" id="ARBA00022912"/>
    </source>
</evidence>
<dbReference type="SMART" id="SM00577">
    <property type="entry name" value="CPDc"/>
    <property type="match status" value="1"/>
</dbReference>
<dbReference type="RefSeq" id="XP_022110749.1">
    <property type="nucleotide sequence ID" value="XM_022255057.1"/>
</dbReference>
<sequence>MARRRRRVAKTKRQTNSTHTESNGEGIGMGSKVTMIPTKGSEEHLRGFHLSFSPCGLISSLKTLIWSAPLQQSDIPCKRKRELADDNSPFITSTPVPKPKRTKTEPAVDECNNNTIPKNAMAAKSAQDFDSPPRTSLLGTLFSPVYQFLRNGMTAENKENLPKVAERPGLDSVSADSVCQEAAVPRMPPSDAVTTGAELPAGVASIAEGTMPVANDTDDDEEEEEEEEEEDDEQLEEKTMTDSNHNEMMPCSLSACNTYVDDDGLDADYALDEWETFDPYYFIKQLPPVSKETLYRTPALPLKTRRAPEYSLVLDLDETLVHCSLAEMENCTMSFPVVFQDVTYQVYVRTRPYFHEFLERMSKLYEIILFTASKKVYADKLLNLLDPDKKLVRHRLFREHCICVQGNYIKDLNILGRDLTKTVIIDNSPQAFGYQLENGIPIESWFADDNDMELLKLVPFLESLVQMNEDVRPHVRAKFRLHELLPPD</sequence>
<dbReference type="Pfam" id="PF03031">
    <property type="entry name" value="NIF"/>
    <property type="match status" value="1"/>
</dbReference>
<keyword evidence="7" id="KW-1185">Reference proteome</keyword>